<keyword evidence="4" id="KW-0456">Lyase</keyword>
<accession>A0A0T6BD66</accession>
<evidence type="ECO:0000256" key="1">
    <source>
        <dbReference type="ARBA" id="ARBA00004816"/>
    </source>
</evidence>
<dbReference type="GO" id="GO:0009264">
    <property type="term" value="P:deoxyribonucleotide catabolic process"/>
    <property type="evidence" value="ECO:0007669"/>
    <property type="project" value="InterPro"/>
</dbReference>
<comment type="pathway">
    <text evidence="1">Carbohydrate degradation; 2-deoxy-D-ribose 1-phosphate degradation; D-glyceraldehyde 3-phosphate and acetaldehyde from 2-deoxy-alpha-D-ribose 1-phosphate: step 2/2.</text>
</comment>
<comment type="catalytic activity">
    <reaction evidence="8">
        <text>2-deoxy-D-ribose 5-phosphate = D-glyceraldehyde 3-phosphate + acetaldehyde</text>
        <dbReference type="Rhea" id="RHEA:12821"/>
        <dbReference type="ChEBI" id="CHEBI:15343"/>
        <dbReference type="ChEBI" id="CHEBI:59776"/>
        <dbReference type="ChEBI" id="CHEBI:62877"/>
        <dbReference type="EC" id="4.1.2.4"/>
    </reaction>
</comment>
<gene>
    <name evidence="10" type="ORF">AMK59_1427</name>
</gene>
<dbReference type="UniPathway" id="UPA00002">
    <property type="reaction ID" value="UER00468"/>
</dbReference>
<feature type="non-terminal residue" evidence="10">
    <location>
        <position position="197"/>
    </location>
</feature>
<keyword evidence="5 9" id="KW-0704">Schiff base</keyword>
<dbReference type="Pfam" id="PF01791">
    <property type="entry name" value="DeoC"/>
    <property type="match status" value="1"/>
</dbReference>
<feature type="active site" description="Schiff-base intermediate with acetaldehyde" evidence="9">
    <location>
        <position position="102"/>
    </location>
</feature>
<sequence>MDKINIASVATGFPCGQTPLFTRLEEIKFAVKEGASEIDIVIDRSLVLTGQWEILYDEIKEMKEACGKAHLKAILAAGELTNLSNVYKASLIAMMAGADFIKTSTGKESINATIPIGIVMARAIVDYYNNTTVRVGLKPAGGIRTSKDAIDWFVMVKEILGNEWLTPKLFRFGASGLLGDIEYRLYKIVTGKNAVPH</sequence>
<dbReference type="InterPro" id="IPR002915">
    <property type="entry name" value="DeoC/FbaB/LacD_aldolase"/>
</dbReference>
<dbReference type="Proteomes" id="UP000051574">
    <property type="component" value="Unassembled WGS sequence"/>
</dbReference>
<evidence type="ECO:0000256" key="8">
    <source>
        <dbReference type="ARBA" id="ARBA00048791"/>
    </source>
</evidence>
<dbReference type="EMBL" id="LJIG01001660">
    <property type="protein sequence ID" value="KRT85280.1"/>
    <property type="molecule type" value="Genomic_DNA"/>
</dbReference>
<keyword evidence="11" id="KW-1185">Reference proteome</keyword>
<dbReference type="PIRSF" id="PIRSF001357">
    <property type="entry name" value="DeoC"/>
    <property type="match status" value="1"/>
</dbReference>
<dbReference type="PANTHER" id="PTHR10889">
    <property type="entry name" value="DEOXYRIBOSE-PHOSPHATE ALDOLASE"/>
    <property type="match status" value="1"/>
</dbReference>
<evidence type="ECO:0000256" key="3">
    <source>
        <dbReference type="ARBA" id="ARBA00012515"/>
    </source>
</evidence>
<reference evidence="10 11" key="1">
    <citation type="submission" date="2015-09" db="EMBL/GenBank/DDBJ databases">
        <title>Draft genome of the scarab beetle Oryctes borbonicus.</title>
        <authorList>
            <person name="Meyer J.M."/>
            <person name="Markov G.V."/>
            <person name="Baskaran P."/>
            <person name="Herrmann M."/>
            <person name="Sommer R.J."/>
            <person name="Roedelsperger C."/>
        </authorList>
    </citation>
    <scope>NUCLEOTIDE SEQUENCE [LARGE SCALE GENOMIC DNA]</scope>
    <source>
        <strain evidence="10">OB123</strain>
        <tissue evidence="10">Whole animal</tissue>
    </source>
</reference>
<protein>
    <recommendedName>
        <fullName evidence="3">deoxyribose-phosphate aldolase</fullName>
        <ecNumber evidence="3">4.1.2.4</ecNumber>
    </recommendedName>
    <alternativeName>
        <fullName evidence="7">2-deoxy-D-ribose 5-phosphate aldolase</fullName>
    </alternativeName>
    <alternativeName>
        <fullName evidence="6">Phosphodeoxyriboaldolase</fullName>
    </alternativeName>
</protein>
<dbReference type="GO" id="GO:0004139">
    <property type="term" value="F:deoxyribose-phosphate aldolase activity"/>
    <property type="evidence" value="ECO:0007669"/>
    <property type="project" value="UniProtKB-EC"/>
</dbReference>
<dbReference type="SMART" id="SM01133">
    <property type="entry name" value="DeoC"/>
    <property type="match status" value="1"/>
</dbReference>
<evidence type="ECO:0000256" key="4">
    <source>
        <dbReference type="ARBA" id="ARBA00023239"/>
    </source>
</evidence>
<dbReference type="SUPFAM" id="SSF51569">
    <property type="entry name" value="Aldolase"/>
    <property type="match status" value="1"/>
</dbReference>
<proteinExistence type="inferred from homology"/>
<dbReference type="EC" id="4.1.2.4" evidence="3"/>
<evidence type="ECO:0000256" key="5">
    <source>
        <dbReference type="ARBA" id="ARBA00023270"/>
    </source>
</evidence>
<evidence type="ECO:0000256" key="9">
    <source>
        <dbReference type="PIRSR" id="PIRSR001357-50"/>
    </source>
</evidence>
<dbReference type="GO" id="GO:0005737">
    <property type="term" value="C:cytoplasm"/>
    <property type="evidence" value="ECO:0007669"/>
    <property type="project" value="InterPro"/>
</dbReference>
<dbReference type="GO" id="GO:0046386">
    <property type="term" value="P:deoxyribose phosphate catabolic process"/>
    <property type="evidence" value="ECO:0007669"/>
    <property type="project" value="UniProtKB-UniPathway"/>
</dbReference>
<evidence type="ECO:0000256" key="6">
    <source>
        <dbReference type="ARBA" id="ARBA00031814"/>
    </source>
</evidence>
<evidence type="ECO:0000313" key="10">
    <source>
        <dbReference type="EMBL" id="KRT85280.1"/>
    </source>
</evidence>
<feature type="active site" description="Proton donor/acceptor" evidence="9">
    <location>
        <position position="138"/>
    </location>
</feature>
<name>A0A0T6BD66_9SCAR</name>
<comment type="similarity">
    <text evidence="2">Belongs to the DeoC/FbaB aldolase family. DeoC type 2 subfamily.</text>
</comment>
<dbReference type="NCBIfam" id="TIGR00126">
    <property type="entry name" value="deoC"/>
    <property type="match status" value="1"/>
</dbReference>
<organism evidence="10 11">
    <name type="scientific">Oryctes borbonicus</name>
    <dbReference type="NCBI Taxonomy" id="1629725"/>
    <lineage>
        <taxon>Eukaryota</taxon>
        <taxon>Metazoa</taxon>
        <taxon>Ecdysozoa</taxon>
        <taxon>Arthropoda</taxon>
        <taxon>Hexapoda</taxon>
        <taxon>Insecta</taxon>
        <taxon>Pterygota</taxon>
        <taxon>Neoptera</taxon>
        <taxon>Endopterygota</taxon>
        <taxon>Coleoptera</taxon>
        <taxon>Polyphaga</taxon>
        <taxon>Scarabaeiformia</taxon>
        <taxon>Scarabaeidae</taxon>
        <taxon>Dynastinae</taxon>
        <taxon>Oryctes</taxon>
    </lineage>
</organism>
<dbReference type="AlphaFoldDB" id="A0A0T6BD66"/>
<dbReference type="InterPro" id="IPR013785">
    <property type="entry name" value="Aldolase_TIM"/>
</dbReference>
<comment type="caution">
    <text evidence="10">The sequence shown here is derived from an EMBL/GenBank/DDBJ whole genome shotgun (WGS) entry which is preliminary data.</text>
</comment>
<dbReference type="InterPro" id="IPR011343">
    <property type="entry name" value="DeoC"/>
</dbReference>
<evidence type="ECO:0000256" key="7">
    <source>
        <dbReference type="ARBA" id="ARBA00032755"/>
    </source>
</evidence>
<dbReference type="PANTHER" id="PTHR10889:SF3">
    <property type="entry name" value="DEOXYRIBOSE-PHOSPHATE ALDOLASE"/>
    <property type="match status" value="1"/>
</dbReference>
<evidence type="ECO:0000313" key="11">
    <source>
        <dbReference type="Proteomes" id="UP000051574"/>
    </source>
</evidence>
<dbReference type="Gene3D" id="3.20.20.70">
    <property type="entry name" value="Aldolase class I"/>
    <property type="match status" value="1"/>
</dbReference>
<evidence type="ECO:0000256" key="2">
    <source>
        <dbReference type="ARBA" id="ARBA00009473"/>
    </source>
</evidence>
<dbReference type="GO" id="GO:0016052">
    <property type="term" value="P:carbohydrate catabolic process"/>
    <property type="evidence" value="ECO:0007669"/>
    <property type="project" value="TreeGrafter"/>
</dbReference>
<dbReference type="OrthoDB" id="70823at2759"/>